<evidence type="ECO:0000313" key="3">
    <source>
        <dbReference type="EMBL" id="KAG2424504.1"/>
    </source>
</evidence>
<feature type="compositionally biased region" description="Polar residues" evidence="1">
    <location>
        <begin position="838"/>
        <end position="847"/>
    </location>
</feature>
<feature type="compositionally biased region" description="Low complexity" evidence="1">
    <location>
        <begin position="819"/>
        <end position="837"/>
    </location>
</feature>
<feature type="compositionally biased region" description="Basic and acidic residues" evidence="1">
    <location>
        <begin position="466"/>
        <end position="491"/>
    </location>
</feature>
<evidence type="ECO:0000256" key="2">
    <source>
        <dbReference type="SAM" id="Phobius"/>
    </source>
</evidence>
<organism evidence="3 4">
    <name type="scientific">Chlamydomonas schloesseri</name>
    <dbReference type="NCBI Taxonomy" id="2026947"/>
    <lineage>
        <taxon>Eukaryota</taxon>
        <taxon>Viridiplantae</taxon>
        <taxon>Chlorophyta</taxon>
        <taxon>core chlorophytes</taxon>
        <taxon>Chlorophyceae</taxon>
        <taxon>CS clade</taxon>
        <taxon>Chlamydomonadales</taxon>
        <taxon>Chlamydomonadaceae</taxon>
        <taxon>Chlamydomonas</taxon>
    </lineage>
</organism>
<evidence type="ECO:0000256" key="1">
    <source>
        <dbReference type="SAM" id="MobiDB-lite"/>
    </source>
</evidence>
<feature type="compositionally biased region" description="Gly residues" evidence="1">
    <location>
        <begin position="87"/>
        <end position="99"/>
    </location>
</feature>
<comment type="caution">
    <text evidence="3">The sequence shown here is derived from an EMBL/GenBank/DDBJ whole genome shotgun (WGS) entry which is preliminary data.</text>
</comment>
<feature type="compositionally biased region" description="Low complexity" evidence="1">
    <location>
        <begin position="13"/>
        <end position="43"/>
    </location>
</feature>
<evidence type="ECO:0000313" key="4">
    <source>
        <dbReference type="Proteomes" id="UP000613740"/>
    </source>
</evidence>
<protein>
    <submittedName>
        <fullName evidence="3">Uncharacterized protein</fullName>
    </submittedName>
</protein>
<dbReference type="InterPro" id="IPR051779">
    <property type="entry name" value="HspG1-11-like"/>
</dbReference>
<proteinExistence type="predicted"/>
<feature type="region of interest" description="Disordered" evidence="1">
    <location>
        <begin position="819"/>
        <end position="847"/>
    </location>
</feature>
<dbReference type="Proteomes" id="UP000613740">
    <property type="component" value="Unassembled WGS sequence"/>
</dbReference>
<keyword evidence="2" id="KW-0472">Membrane</keyword>
<reference evidence="3" key="1">
    <citation type="journal article" date="2020" name="bioRxiv">
        <title>Comparative genomics of Chlamydomonas.</title>
        <authorList>
            <person name="Craig R.J."/>
            <person name="Hasan A.R."/>
            <person name="Ness R.W."/>
            <person name="Keightley P.D."/>
        </authorList>
    </citation>
    <scope>NUCLEOTIDE SEQUENCE</scope>
    <source>
        <strain evidence="3">CCAP 11/173</strain>
    </source>
</reference>
<dbReference type="PANTHER" id="PTHR46827:SF1">
    <property type="entry name" value="HEAT SHOCK PROTEIN DDB_G0288861-RELATED"/>
    <property type="match status" value="1"/>
</dbReference>
<name>A0A835SLI2_9CHLO</name>
<dbReference type="AlphaFoldDB" id="A0A835SLI2"/>
<feature type="region of interest" description="Disordered" evidence="1">
    <location>
        <begin position="1"/>
        <end position="99"/>
    </location>
</feature>
<feature type="transmembrane region" description="Helical" evidence="2">
    <location>
        <begin position="108"/>
        <end position="131"/>
    </location>
</feature>
<feature type="compositionally biased region" description="Low complexity" evidence="1">
    <location>
        <begin position="525"/>
        <end position="534"/>
    </location>
</feature>
<feature type="compositionally biased region" description="Low complexity" evidence="1">
    <location>
        <begin position="554"/>
        <end position="573"/>
    </location>
</feature>
<gene>
    <name evidence="3" type="ORF">HYH02_015174</name>
</gene>
<dbReference type="OrthoDB" id="532139at2759"/>
<dbReference type="EMBL" id="JAEHOD010000123">
    <property type="protein sequence ID" value="KAG2424504.1"/>
    <property type="molecule type" value="Genomic_DNA"/>
</dbReference>
<dbReference type="PANTHER" id="PTHR46827">
    <property type="entry name" value="HEAT SHOCK PROTEIN DDB_G0288861-RELATED"/>
    <property type="match status" value="1"/>
</dbReference>
<accession>A0A835SLI2</accession>
<keyword evidence="4" id="KW-1185">Reference proteome</keyword>
<sequence length="847" mass="86321">MPLTEGRRRQPHTAAATATAAGEGSGTGADPQQQQQPQQQPQPLLSHHRPLGGQPRATGNRAGAEDSIRSRGFPGRRRSTSSSRPGATGGGGGGGGVGGGGRRSLASAFGAAAVSTVACALLLCGALLALVPTPTTAAAPAAAAAAAPAAAAAAAAAAAGAAGGGGLGVGALSRAAAALQGAPLDPGGAVPVELNPSVMVLGEFDWVPYQAAPPFTSRCSDMVDRAKRAAGGSRVNFVPTHYWKDRNEDGSIDSFCYMDSTMTCLNHDGASVASFRRGMELCFRRAVEEGLGLSVVPHLDDGGKTAAWRNGLVFNPKKPYGGLSYAQVMLEPLVDALAAALAAKPDWVAPLPVWLALQGEMSATVLRYPHEYTQLLSELKERLLRGMRAAGASAEAVAAQRALTQVGVSFNFNKVLQVNTGGGAGGGSAASVLSRFLGFGPFAAATSSLTSFMGRGLRAAPAQRQGEVHRPLVVEGQREGQREGQEGEERTGPAQYPCDGVPVTTHARDRGVQGGREPAHPPPAQQQVQSSHPVGPQAPPPARPPRRRGDTQSAAATAAGVAPPRIEAASSADAADDDDGEGAAPRRRRALLQAAAAAKAPATASAAAAAAAATAAAGPASSVAKIDILALGALFEAIDFLGISAYAALDDPDFPVTALQNAAFTYFGEMRDQVGLDVAAILRRRNLDLHYSEFGMGGGSSPLGTTPARTPQAAARMPFYGVWGAYEGPGSDPWAPSQMRSFLHSFFAKTLSWLSVGGGPTYKISHCFLWGMGSWDVLGIYPESTTPTGSYRDPALVKAVNAHNARAAALAPAAAAARAGSSSSSSSTATASMQAYSDSTAKQQAGK</sequence>
<feature type="region of interest" description="Disordered" evidence="1">
    <location>
        <begin position="460"/>
        <end position="585"/>
    </location>
</feature>
<keyword evidence="2" id="KW-1133">Transmembrane helix</keyword>
<keyword evidence="2" id="KW-0812">Transmembrane</keyword>